<accession>A0A8S4QQX0</accession>
<dbReference type="Proteomes" id="UP000838756">
    <property type="component" value="Unassembled WGS sequence"/>
</dbReference>
<name>A0A8S4QQX0_9NEOP</name>
<feature type="non-terminal residue" evidence="2">
    <location>
        <position position="1"/>
    </location>
</feature>
<feature type="region of interest" description="Disordered" evidence="1">
    <location>
        <begin position="1"/>
        <end position="48"/>
    </location>
</feature>
<dbReference type="EMBL" id="CAKXAJ010017729">
    <property type="protein sequence ID" value="CAH2217111.1"/>
    <property type="molecule type" value="Genomic_DNA"/>
</dbReference>
<gene>
    <name evidence="2" type="primary">jg12111</name>
    <name evidence="2" type="ORF">PAEG_LOCUS5030</name>
</gene>
<evidence type="ECO:0000313" key="3">
    <source>
        <dbReference type="Proteomes" id="UP000838756"/>
    </source>
</evidence>
<sequence length="53" mass="5342">IVGINTDLPLSAPVASADTFDPEAIKPPGATVAAPPTPSPAVAERDSKRCVVM</sequence>
<organism evidence="2 3">
    <name type="scientific">Pararge aegeria aegeria</name>
    <dbReference type="NCBI Taxonomy" id="348720"/>
    <lineage>
        <taxon>Eukaryota</taxon>
        <taxon>Metazoa</taxon>
        <taxon>Ecdysozoa</taxon>
        <taxon>Arthropoda</taxon>
        <taxon>Hexapoda</taxon>
        <taxon>Insecta</taxon>
        <taxon>Pterygota</taxon>
        <taxon>Neoptera</taxon>
        <taxon>Endopterygota</taxon>
        <taxon>Lepidoptera</taxon>
        <taxon>Glossata</taxon>
        <taxon>Ditrysia</taxon>
        <taxon>Papilionoidea</taxon>
        <taxon>Nymphalidae</taxon>
        <taxon>Satyrinae</taxon>
        <taxon>Satyrini</taxon>
        <taxon>Parargina</taxon>
        <taxon>Pararge</taxon>
    </lineage>
</organism>
<evidence type="ECO:0000256" key="1">
    <source>
        <dbReference type="SAM" id="MobiDB-lite"/>
    </source>
</evidence>
<protein>
    <submittedName>
        <fullName evidence="2">Jg12111 protein</fullName>
    </submittedName>
</protein>
<reference evidence="2" key="1">
    <citation type="submission" date="2022-03" db="EMBL/GenBank/DDBJ databases">
        <authorList>
            <person name="Lindestad O."/>
        </authorList>
    </citation>
    <scope>NUCLEOTIDE SEQUENCE</scope>
</reference>
<proteinExistence type="predicted"/>
<comment type="caution">
    <text evidence="2">The sequence shown here is derived from an EMBL/GenBank/DDBJ whole genome shotgun (WGS) entry which is preliminary data.</text>
</comment>
<dbReference type="AlphaFoldDB" id="A0A8S4QQX0"/>
<evidence type="ECO:0000313" key="2">
    <source>
        <dbReference type="EMBL" id="CAH2217111.1"/>
    </source>
</evidence>
<keyword evidence="3" id="KW-1185">Reference proteome</keyword>